<evidence type="ECO:0000313" key="2">
    <source>
        <dbReference type="Proteomes" id="UP000007350"/>
    </source>
</evidence>
<dbReference type="Proteomes" id="UP000007350">
    <property type="component" value="Unassembled WGS sequence"/>
</dbReference>
<comment type="caution">
    <text evidence="1">The sequence shown here is derived from an EMBL/GenBank/DDBJ whole genome shotgun (WGS) entry which is preliminary data.</text>
</comment>
<name>K2MXP5_TRYCR</name>
<reference evidence="1 2" key="1">
    <citation type="journal article" date="2012" name="BMC Genomics">
        <title>Comparative genomic analysis of human infective Trypanosoma cruzi lineages with the bat-restricted subspecies T. cruzi marinkellei.</title>
        <authorList>
            <person name="Franzen O."/>
            <person name="Talavera-Lopez C."/>
            <person name="Ochaya S."/>
            <person name="Butler C.E."/>
            <person name="Messenger L.A."/>
            <person name="Lewis M.D."/>
            <person name="Llewellyn M.S."/>
            <person name="Marinkelle C.J."/>
            <person name="Tyler K.M."/>
            <person name="Miles M.A."/>
            <person name="Andersson B."/>
        </authorList>
    </citation>
    <scope>NUCLEOTIDE SEQUENCE [LARGE SCALE GENOMIC DNA]</scope>
    <source>
        <strain evidence="1 2">B7</strain>
    </source>
</reference>
<gene>
    <name evidence="1" type="ORF">MOQ_005621</name>
</gene>
<dbReference type="AlphaFoldDB" id="K2MXP5"/>
<proteinExistence type="predicted"/>
<protein>
    <submittedName>
        <fullName evidence="1">Uncharacterized protein</fullName>
    </submittedName>
</protein>
<organism evidence="1 2">
    <name type="scientific">Trypanosoma cruzi marinkellei</name>
    <dbReference type="NCBI Taxonomy" id="85056"/>
    <lineage>
        <taxon>Eukaryota</taxon>
        <taxon>Discoba</taxon>
        <taxon>Euglenozoa</taxon>
        <taxon>Kinetoplastea</taxon>
        <taxon>Metakinetoplastina</taxon>
        <taxon>Trypanosomatida</taxon>
        <taxon>Trypanosomatidae</taxon>
        <taxon>Trypanosoma</taxon>
        <taxon>Schizotrypanum</taxon>
    </lineage>
</organism>
<dbReference type="Gene3D" id="3.80.10.10">
    <property type="entry name" value="Ribonuclease Inhibitor"/>
    <property type="match status" value="1"/>
</dbReference>
<accession>K2MXP5</accession>
<dbReference type="SUPFAM" id="SSF52047">
    <property type="entry name" value="RNI-like"/>
    <property type="match status" value="1"/>
</dbReference>
<dbReference type="InterPro" id="IPR032675">
    <property type="entry name" value="LRR_dom_sf"/>
</dbReference>
<evidence type="ECO:0000313" key="1">
    <source>
        <dbReference type="EMBL" id="EKF30559.1"/>
    </source>
</evidence>
<dbReference type="OrthoDB" id="120976at2759"/>
<sequence length="668" mass="74321">MADHQVQFFGCVAVTLTEVRVNGAVFPPNMQSNNEVNFFVRMAILPMEGSETEERMGEYVDSSMHPLKSAEMAEELLIPVMLERALPVSAAAGGLSLSYETPEQNSEMDHIADENGAALRGDIGYRMGVELHLEVAVAHGNHQATIAHRKVIIESLLNVANEKCGVVAAHVSAAALRQCAVWGKGFSSPVTEKSYVLEETHEDEENDDDGVWSGLGVEFVVRALDMSEPLRFMLAAECEARNLLRMPKREIQTTFLLPALRLPYGSLPLFLLHQHYRRFYEHFFNKTLNSSDHVAKLLSVDEGDIGICRWSALSVVDMRRTILGEEALAPLLATLYHCPSLCSLVLDQNSVGDFTCYWIAALFSKHRLLREVSLYRNNIHECGAEQLLRLARRNRILVQLNVTGNPCSPHILERIQRVTEVNQATLRKDPFNVISTLYDYAVSPNSFSPAIVKKALTLWAMLSSSSLKAADSMLESKQPSLIPQCALAPLLNEVMRTVALEMSFLIKDHFIRMVFADIETHWRATLSPKDEDGKLALEEDDGGRETGHGELRVWEGNEDEGEYVSPPVDVEELYSYSFLRVVVVTMRSMMREGDWAESKTVLQSIGRNQQAIGVTSEDYRAALKVFIRALTIVCGGEHADAENSAAFLQLLALGVRTTLGVSCHACNN</sequence>
<keyword evidence="2" id="KW-1185">Reference proteome</keyword>
<dbReference type="EMBL" id="AHKC01011964">
    <property type="protein sequence ID" value="EKF30559.1"/>
    <property type="molecule type" value="Genomic_DNA"/>
</dbReference>